<evidence type="ECO:0000313" key="13">
    <source>
        <dbReference type="Proteomes" id="UP000046090"/>
    </source>
</evidence>
<dbReference type="InterPro" id="IPR025198">
    <property type="entry name" value="PPK_N_dom"/>
</dbReference>
<evidence type="ECO:0000256" key="1">
    <source>
        <dbReference type="ARBA" id="ARBA00022553"/>
    </source>
</evidence>
<dbReference type="HAMAP" id="MF_00347">
    <property type="entry name" value="Polyphosphate_kinase"/>
    <property type="match status" value="1"/>
</dbReference>
<dbReference type="Gene3D" id="3.30.870.10">
    <property type="entry name" value="Endonuclease Chain A"/>
    <property type="match status" value="2"/>
</dbReference>
<gene>
    <name evidence="6" type="primary">ppk</name>
    <name evidence="12" type="ORF">HHE01_05950</name>
</gene>
<feature type="active site" description="Phosphohistidine intermediate" evidence="6">
    <location>
        <position position="421"/>
    </location>
</feature>
<feature type="domain" description="Polyphosphate kinase C-terminal" evidence="11">
    <location>
        <begin position="319"/>
        <end position="478"/>
    </location>
</feature>
<feature type="binding site" evidence="6">
    <location>
        <position position="40"/>
    </location>
    <ligand>
        <name>ATP</name>
        <dbReference type="ChEBI" id="CHEBI:30616"/>
    </ligand>
</feature>
<protein>
    <recommendedName>
        <fullName evidence="6 7">Polyphosphate kinase</fullName>
        <ecNumber evidence="6 7">2.7.4.1</ecNumber>
    </recommendedName>
    <alternativeName>
        <fullName evidence="6">ATP-polyphosphate phosphotransferase</fullName>
    </alternativeName>
    <alternativeName>
        <fullName evidence="6">Polyphosphoric acid kinase</fullName>
    </alternativeName>
</protein>
<comment type="cofactor">
    <cofactor evidence="6">
        <name>Mg(2+)</name>
        <dbReference type="ChEBI" id="CHEBI:18420"/>
    </cofactor>
</comment>
<dbReference type="GO" id="GO:0008976">
    <property type="term" value="F:polyphosphate kinase activity"/>
    <property type="evidence" value="ECO:0007669"/>
    <property type="project" value="UniProtKB-UniRule"/>
</dbReference>
<dbReference type="CDD" id="cd09168">
    <property type="entry name" value="PLDc_PaPPK1_C2_like"/>
    <property type="match status" value="1"/>
</dbReference>
<keyword evidence="4 6" id="KW-0418">Kinase</keyword>
<dbReference type="Pfam" id="PF17941">
    <property type="entry name" value="PP_kinase_C_1"/>
    <property type="match status" value="1"/>
</dbReference>
<dbReference type="Proteomes" id="UP000046090">
    <property type="component" value="Unassembled WGS sequence"/>
</dbReference>
<dbReference type="NCBIfam" id="TIGR03705">
    <property type="entry name" value="poly_P_kin"/>
    <property type="match status" value="1"/>
</dbReference>
<dbReference type="Gene3D" id="1.20.58.310">
    <property type="entry name" value="Polyphosphate kinase N-terminal domain"/>
    <property type="match status" value="1"/>
</dbReference>
<dbReference type="Pfam" id="PF02503">
    <property type="entry name" value="PP_kinase"/>
    <property type="match status" value="1"/>
</dbReference>
<feature type="binding site" evidence="6">
    <location>
        <position position="362"/>
    </location>
    <ligand>
        <name>Mg(2+)</name>
        <dbReference type="ChEBI" id="CHEBI:18420"/>
    </ligand>
</feature>
<feature type="binding site" evidence="6">
    <location>
        <position position="576"/>
    </location>
    <ligand>
        <name>ATP</name>
        <dbReference type="ChEBI" id="CHEBI:30616"/>
    </ligand>
</feature>
<dbReference type="GO" id="GO:0006799">
    <property type="term" value="P:polyphosphate biosynthetic process"/>
    <property type="evidence" value="ECO:0007669"/>
    <property type="project" value="UniProtKB-UniRule"/>
</dbReference>
<evidence type="ECO:0000256" key="6">
    <source>
        <dbReference type="HAMAP-Rule" id="MF_00347"/>
    </source>
</evidence>
<evidence type="ECO:0000259" key="11">
    <source>
        <dbReference type="Pfam" id="PF17941"/>
    </source>
</evidence>
<keyword evidence="13" id="KW-1185">Reference proteome</keyword>
<dbReference type="RefSeq" id="WP_015107134.1">
    <property type="nucleotide sequence ID" value="NZ_CDMK01000002.1"/>
</dbReference>
<organism evidence="12 13">
    <name type="scientific">Helicobacter heilmannii</name>
    <dbReference type="NCBI Taxonomy" id="35817"/>
    <lineage>
        <taxon>Bacteria</taxon>
        <taxon>Pseudomonadati</taxon>
        <taxon>Campylobacterota</taxon>
        <taxon>Epsilonproteobacteria</taxon>
        <taxon>Campylobacterales</taxon>
        <taxon>Helicobacteraceae</taxon>
        <taxon>Helicobacter</taxon>
    </lineage>
</organism>
<dbReference type="InterPro" id="IPR041108">
    <property type="entry name" value="PP_kinase_C_1"/>
</dbReference>
<dbReference type="InterPro" id="IPR025200">
    <property type="entry name" value="PPK_C_dom2"/>
</dbReference>
<dbReference type="GO" id="GO:0009358">
    <property type="term" value="C:polyphosphate kinase complex"/>
    <property type="evidence" value="ECO:0007669"/>
    <property type="project" value="InterPro"/>
</dbReference>
<accession>A0A0K2YAR6</accession>
<comment type="catalytic activity">
    <reaction evidence="6 7">
        <text>[phosphate](n) + ATP = [phosphate](n+1) + ADP</text>
        <dbReference type="Rhea" id="RHEA:19573"/>
        <dbReference type="Rhea" id="RHEA-COMP:9859"/>
        <dbReference type="Rhea" id="RHEA-COMP:14280"/>
        <dbReference type="ChEBI" id="CHEBI:16838"/>
        <dbReference type="ChEBI" id="CHEBI:30616"/>
        <dbReference type="ChEBI" id="CHEBI:456216"/>
        <dbReference type="EC" id="2.7.4.1"/>
    </reaction>
</comment>
<keyword evidence="1 6" id="KW-0597">Phosphoprotein</keyword>
<sequence>MYFNRELSWLRFNTRVLDQACDTRLPLLERLKFLAIYGTNLDEFYMIRVAGLKHLADNNMTTTSLDDLSPREQLERIHAYAAAEQKIVQKQFLGLKESLNKHGLSLKSVASLPVKYHSKLQAYFHKHLYPIVVPTLLDLNRPFPFVRNLSFGLVFELERKDGEIVYGAVKIPSLLKRFVQIDTGVFVAVEEIVQKCAPLLFEGYTILESMVFRITCDADMEIIEDEGHDLVDRISEGLRTRDRGEAVRLEVGGGSVHLRQILSTQMPGVTLYPSRILLDLGRLWELVGFKGYTHLKAPVFVPKILPPLSGIDFLDSRAFFELLDQQDILLFHPYESFDPIVHFIQNAAEDKDVVSIRMTLYRVGKESPIVKALTEAAPYKQVSVLVELKARFDEENNLHWARALENAGAHVIYGVSNLKVHAKVALVVRQVGDALKEYVHVSTGNYNTLSAKVYTDLSLLSANPKIAHDTLKLFHSLGTGVSAKTHLSTLYMAPKQIKNKILSLITHEMGLKRKGRIIFKANALVDKDIIDCLYKASQAGVRIDLLVRGICCLRPQVKGVSENIRVFSIVGKYLEHARIYYFAHDTHKLYFSSADMMPRNLQKRVELLIPATSKAIQRKMLHILHLQLKDNAQTYALQASGEYVRLSSTKPPLNAQLLYEKIVSAADDT</sequence>
<evidence type="ECO:0000259" key="8">
    <source>
        <dbReference type="Pfam" id="PF02503"/>
    </source>
</evidence>
<dbReference type="PANTHER" id="PTHR30218">
    <property type="entry name" value="POLYPHOSPHATE KINASE"/>
    <property type="match status" value="1"/>
</dbReference>
<comment type="similarity">
    <text evidence="6 7">Belongs to the polyphosphate kinase 1 (PPK1) family.</text>
</comment>
<dbReference type="GeneID" id="76197308"/>
<dbReference type="InterPro" id="IPR036832">
    <property type="entry name" value="PPK_N_dom_sf"/>
</dbReference>
<evidence type="ECO:0000256" key="7">
    <source>
        <dbReference type="RuleBase" id="RU003800"/>
    </source>
</evidence>
<dbReference type="GO" id="GO:0005524">
    <property type="term" value="F:ATP binding"/>
    <property type="evidence" value="ECO:0007669"/>
    <property type="project" value="UniProtKB-KW"/>
</dbReference>
<dbReference type="SUPFAM" id="SSF143724">
    <property type="entry name" value="PHP14-like"/>
    <property type="match status" value="1"/>
</dbReference>
<keyword evidence="5 6" id="KW-0067">ATP-binding</keyword>
<dbReference type="PANTHER" id="PTHR30218:SF0">
    <property type="entry name" value="POLYPHOSPHATE KINASE"/>
    <property type="match status" value="1"/>
</dbReference>
<dbReference type="PIRSF" id="PIRSF015589">
    <property type="entry name" value="PP_kinase"/>
    <property type="match status" value="1"/>
</dbReference>
<name>A0A0K2YAR6_HELHE</name>
<feature type="binding site" evidence="6">
    <location>
        <position position="548"/>
    </location>
    <ligand>
        <name>ATP</name>
        <dbReference type="ChEBI" id="CHEBI:30616"/>
    </ligand>
</feature>
<dbReference type="EMBL" id="CDMK01000002">
    <property type="protein sequence ID" value="CRI34794.1"/>
    <property type="molecule type" value="Genomic_DNA"/>
</dbReference>
<keyword evidence="3 6" id="KW-0547">Nucleotide-binding</keyword>
<comment type="PTM">
    <text evidence="6 7">An intermediate of this reaction is the autophosphorylated ppk in which a phosphate is covalently linked to a histidine residue through a N-P bond.</text>
</comment>
<reference evidence="13" key="1">
    <citation type="submission" date="2014-12" db="EMBL/GenBank/DDBJ databases">
        <authorList>
            <person name="Smet A."/>
        </authorList>
    </citation>
    <scope>NUCLEOTIDE SEQUENCE [LARGE SCALE GENOMIC DNA]</scope>
</reference>
<feature type="domain" description="Polyphosphate kinase N-terminal" evidence="9">
    <location>
        <begin position="2"/>
        <end position="105"/>
    </location>
</feature>
<keyword evidence="2 6" id="KW-0808">Transferase</keyword>
<evidence type="ECO:0000313" key="12">
    <source>
        <dbReference type="EMBL" id="CRI34794.1"/>
    </source>
</evidence>
<dbReference type="Pfam" id="PF13089">
    <property type="entry name" value="PP_kinase_N"/>
    <property type="match status" value="1"/>
</dbReference>
<evidence type="ECO:0000256" key="3">
    <source>
        <dbReference type="ARBA" id="ARBA00022741"/>
    </source>
</evidence>
<feature type="domain" description="Polyphosphate kinase C-terminal" evidence="10">
    <location>
        <begin position="490"/>
        <end position="656"/>
    </location>
</feature>
<dbReference type="AlphaFoldDB" id="A0A0K2YAR6"/>
<dbReference type="Gene3D" id="3.30.1840.10">
    <property type="entry name" value="Polyphosphate kinase middle domain"/>
    <property type="match status" value="1"/>
</dbReference>
<dbReference type="EC" id="2.7.4.1" evidence="6 7"/>
<feature type="domain" description="Polyphosphate kinase middle" evidence="8">
    <location>
        <begin position="118"/>
        <end position="285"/>
    </location>
</feature>
<dbReference type="GO" id="GO:0046872">
    <property type="term" value="F:metal ion binding"/>
    <property type="evidence" value="ECO:0007669"/>
    <property type="project" value="UniProtKB-KW"/>
</dbReference>
<evidence type="ECO:0000259" key="9">
    <source>
        <dbReference type="Pfam" id="PF13089"/>
    </source>
</evidence>
<evidence type="ECO:0000259" key="10">
    <source>
        <dbReference type="Pfam" id="PF13090"/>
    </source>
</evidence>
<keyword evidence="6" id="KW-0479">Metal-binding</keyword>
<dbReference type="Pfam" id="PF13090">
    <property type="entry name" value="PP_kinase_C"/>
    <property type="match status" value="1"/>
</dbReference>
<evidence type="ECO:0000256" key="4">
    <source>
        <dbReference type="ARBA" id="ARBA00022777"/>
    </source>
</evidence>
<dbReference type="SUPFAM" id="SSF140356">
    <property type="entry name" value="PPK N-terminal domain-like"/>
    <property type="match status" value="1"/>
</dbReference>
<comment type="function">
    <text evidence="6 7">Catalyzes the reversible transfer of the terminal phosphate of ATP to form a long-chain polyphosphate (polyP).</text>
</comment>
<evidence type="ECO:0000256" key="5">
    <source>
        <dbReference type="ARBA" id="ARBA00022840"/>
    </source>
</evidence>
<feature type="binding site" evidence="6">
    <location>
        <position position="391"/>
    </location>
    <ligand>
        <name>Mg(2+)</name>
        <dbReference type="ChEBI" id="CHEBI:18420"/>
    </ligand>
</feature>
<keyword evidence="6" id="KW-0460">Magnesium</keyword>
<evidence type="ECO:0000256" key="2">
    <source>
        <dbReference type="ARBA" id="ARBA00022679"/>
    </source>
</evidence>
<dbReference type="NCBIfam" id="NF003921">
    <property type="entry name" value="PRK05443.2-2"/>
    <property type="match status" value="1"/>
</dbReference>
<dbReference type="InterPro" id="IPR003414">
    <property type="entry name" value="PP_kinase"/>
</dbReference>
<dbReference type="SUPFAM" id="SSF56024">
    <property type="entry name" value="Phospholipase D/nuclease"/>
    <property type="match status" value="2"/>
</dbReference>
<feature type="binding site" evidence="6">
    <location>
        <position position="454"/>
    </location>
    <ligand>
        <name>ATP</name>
        <dbReference type="ChEBI" id="CHEBI:30616"/>
    </ligand>
</feature>
<dbReference type="InterPro" id="IPR024953">
    <property type="entry name" value="PP_kinase_middle"/>
</dbReference>
<proteinExistence type="inferred from homology"/>
<dbReference type="InterPro" id="IPR036830">
    <property type="entry name" value="PP_kinase_middle_dom_sf"/>
</dbReference>